<dbReference type="AlphaFoldDB" id="A0A0M2SST5"/>
<organism evidence="1 2">
    <name type="scientific">Mesobacillus campisalis</name>
    <dbReference type="NCBI Taxonomy" id="1408103"/>
    <lineage>
        <taxon>Bacteria</taxon>
        <taxon>Bacillati</taxon>
        <taxon>Bacillota</taxon>
        <taxon>Bacilli</taxon>
        <taxon>Bacillales</taxon>
        <taxon>Bacillaceae</taxon>
        <taxon>Mesobacillus</taxon>
    </lineage>
</organism>
<sequence length="346" mass="39201">MKDGNAGPLIGILASMSPQGTILGNTSLFTVLQKQAIARSGLTIVFPPEGTGNGSITGCMFDLKRNRWLPVCTPLPHVVYNRVPLRKTEKSLAFREATALFEEWQIPFFNPSFIDKFDLYEIFSKNPFLELLLPETIRVDEPKTLKDFLVHHKGVYLKPSLSSRGSGLYLLRRHSDSSIELESPAAKWSYPSFEHFWDSKKEGLLKRNYIAQAEVVPAKIDGKRFDFRIHIHDSPEGYKVTGVGIRRAQTQNLTTHVPKGGIILPYEKVRTMEHDLFIKKLAREAGSLLSRHMGYFGEFSIDAGITESGNYVLYEVNSKPMAFDETEIENARIEKLLDLMFRKSGF</sequence>
<keyword evidence="2" id="KW-1185">Reference proteome</keyword>
<reference evidence="1 2" key="1">
    <citation type="submission" date="2015-04" db="EMBL/GenBank/DDBJ databases">
        <title>Taxonomic description and genome sequence of Bacillus campisalis sp. nov., a novel member of the genus Bacillus isolated from solar saltern.</title>
        <authorList>
            <person name="Mathan Kumar R."/>
            <person name="Kaur G."/>
            <person name="Kumar A."/>
            <person name="Singh N.K."/>
            <person name="Kaur N."/>
            <person name="Kumar N."/>
            <person name="Mayilraj S."/>
        </authorList>
    </citation>
    <scope>NUCLEOTIDE SEQUENCE [LARGE SCALE GENOMIC DNA]</scope>
    <source>
        <strain evidence="1 2">SA2-6</strain>
    </source>
</reference>
<evidence type="ECO:0000313" key="1">
    <source>
        <dbReference type="EMBL" id="KKK36037.1"/>
    </source>
</evidence>
<comment type="caution">
    <text evidence="1">The sequence shown here is derived from an EMBL/GenBank/DDBJ whole genome shotgun (WGS) entry which is preliminary data.</text>
</comment>
<evidence type="ECO:0008006" key="3">
    <source>
        <dbReference type="Google" id="ProtNLM"/>
    </source>
</evidence>
<dbReference type="SUPFAM" id="SSF56059">
    <property type="entry name" value="Glutathione synthetase ATP-binding domain-like"/>
    <property type="match status" value="1"/>
</dbReference>
<protein>
    <recommendedName>
        <fullName evidence="3">ATP-grasp domain-containing protein</fullName>
    </recommendedName>
</protein>
<name>A0A0M2SST5_9BACI</name>
<dbReference type="EMBL" id="LAYY01000048">
    <property type="protein sequence ID" value="KKK36037.1"/>
    <property type="molecule type" value="Genomic_DNA"/>
</dbReference>
<evidence type="ECO:0000313" key="2">
    <source>
        <dbReference type="Proteomes" id="UP000034166"/>
    </source>
</evidence>
<dbReference type="Proteomes" id="UP000034166">
    <property type="component" value="Unassembled WGS sequence"/>
</dbReference>
<gene>
    <name evidence="1" type="ORF">WQ57_21765</name>
</gene>
<dbReference type="InterPro" id="IPR026838">
    <property type="entry name" value="YheC/D"/>
</dbReference>
<proteinExistence type="predicted"/>
<accession>A0A0M2SST5</accession>
<dbReference type="PATRIC" id="fig|1408103.3.peg.4769"/>
<dbReference type="Pfam" id="PF14398">
    <property type="entry name" value="ATPgrasp_YheCD"/>
    <property type="match status" value="1"/>
</dbReference>